<dbReference type="Pfam" id="PF17656">
    <property type="entry name" value="ChapFlgA_N"/>
    <property type="match status" value="1"/>
</dbReference>
<protein>
    <recommendedName>
        <fullName evidence="3">Flagella basal body P-ring formation protein FlgA</fullName>
    </recommendedName>
</protein>
<dbReference type="RefSeq" id="WP_386027607.1">
    <property type="nucleotide sequence ID" value="NZ_JBHUHX010000039.1"/>
</dbReference>
<comment type="subcellular location">
    <subcellularLocation>
        <location evidence="1">Periplasm</location>
    </subcellularLocation>
</comment>
<sequence>MHYCGITPLARHQPMRIINDQSSIPLHRQMHRLLLFLVLTALPLATVADNDSEPLERILESARAFLTETLATDRNADTRIEIGRLDSRLQLRRCAHPPTAQMAPGGRTSGNTTVNVRCNAPVSWSIFVPVTIERYADAVIVARPISNKQAIQPSDLRIERTEMSRLSRGYFSDLESVVGLQTRRALTPGQVVLPGHLTQPRLVERGQLVTLYATRPGLTVRMKGIALEDGQEGERIRVRNRSSKRIVEGIIDPTGGVHITM</sequence>
<keyword evidence="5" id="KW-0574">Periplasm</keyword>
<dbReference type="Gene3D" id="2.30.30.760">
    <property type="match status" value="1"/>
</dbReference>
<reference evidence="9" key="1">
    <citation type="journal article" date="2019" name="Int. J. Syst. Evol. Microbiol.">
        <title>The Global Catalogue of Microorganisms (GCM) 10K type strain sequencing project: providing services to taxonomists for standard genome sequencing and annotation.</title>
        <authorList>
            <consortium name="The Broad Institute Genomics Platform"/>
            <consortium name="The Broad Institute Genome Sequencing Center for Infectious Disease"/>
            <person name="Wu L."/>
            <person name="Ma J."/>
        </authorList>
    </citation>
    <scope>NUCLEOTIDE SEQUENCE [LARGE SCALE GENOMIC DNA]</scope>
    <source>
        <strain evidence="9">KACC 12597</strain>
    </source>
</reference>
<dbReference type="EMBL" id="JBHUHX010000039">
    <property type="protein sequence ID" value="MFD2112971.1"/>
    <property type="molecule type" value="Genomic_DNA"/>
</dbReference>
<evidence type="ECO:0000256" key="5">
    <source>
        <dbReference type="ARBA" id="ARBA00022764"/>
    </source>
</evidence>
<dbReference type="InterPro" id="IPR039246">
    <property type="entry name" value="Flagellar_FlgA"/>
</dbReference>
<evidence type="ECO:0000313" key="9">
    <source>
        <dbReference type="Proteomes" id="UP001597337"/>
    </source>
</evidence>
<accession>A0ABW4YA14</accession>
<evidence type="ECO:0000256" key="2">
    <source>
        <dbReference type="ARBA" id="ARBA00010474"/>
    </source>
</evidence>
<keyword evidence="9" id="KW-1185">Reference proteome</keyword>
<dbReference type="Gene3D" id="3.90.1210.10">
    <property type="entry name" value="Antifreeze-like/N-acetylneuraminic acid synthase C-terminal domain"/>
    <property type="match status" value="1"/>
</dbReference>
<dbReference type="Proteomes" id="UP001597337">
    <property type="component" value="Unassembled WGS sequence"/>
</dbReference>
<evidence type="ECO:0000256" key="4">
    <source>
        <dbReference type="ARBA" id="ARBA00022729"/>
    </source>
</evidence>
<comment type="similarity">
    <text evidence="2">Belongs to the FlgA family.</text>
</comment>
<organism evidence="8 9">
    <name type="scientific">Thiorhodococcus fuscus</name>
    <dbReference type="NCBI Taxonomy" id="527200"/>
    <lineage>
        <taxon>Bacteria</taxon>
        <taxon>Pseudomonadati</taxon>
        <taxon>Pseudomonadota</taxon>
        <taxon>Gammaproteobacteria</taxon>
        <taxon>Chromatiales</taxon>
        <taxon>Chromatiaceae</taxon>
        <taxon>Thiorhodococcus</taxon>
    </lineage>
</organism>
<evidence type="ECO:0000259" key="7">
    <source>
        <dbReference type="SMART" id="SM00858"/>
    </source>
</evidence>
<dbReference type="InterPro" id="IPR041231">
    <property type="entry name" value="FlgA_N"/>
</dbReference>
<dbReference type="InterPro" id="IPR017585">
    <property type="entry name" value="SAF_FlgA"/>
</dbReference>
<evidence type="ECO:0000313" key="8">
    <source>
        <dbReference type="EMBL" id="MFD2112971.1"/>
    </source>
</evidence>
<comment type="function">
    <text evidence="6">Involved in the assembly process of the P-ring formation. It may associate with FlgF on the rod constituting a structure essential for the P-ring assembly or may act as a modulator protein for the P-ring assembly.</text>
</comment>
<dbReference type="NCBIfam" id="TIGR03170">
    <property type="entry name" value="flgA_cterm"/>
    <property type="match status" value="1"/>
</dbReference>
<evidence type="ECO:0000256" key="6">
    <source>
        <dbReference type="ARBA" id="ARBA00025643"/>
    </source>
</evidence>
<comment type="caution">
    <text evidence="8">The sequence shown here is derived from an EMBL/GenBank/DDBJ whole genome shotgun (WGS) entry which is preliminary data.</text>
</comment>
<dbReference type="SMART" id="SM00858">
    <property type="entry name" value="SAF"/>
    <property type="match status" value="1"/>
</dbReference>
<name>A0ABW4YA14_9GAMM</name>
<dbReference type="Pfam" id="PF13144">
    <property type="entry name" value="ChapFlgA"/>
    <property type="match status" value="1"/>
</dbReference>
<feature type="domain" description="SAF" evidence="7">
    <location>
        <begin position="136"/>
        <end position="198"/>
    </location>
</feature>
<dbReference type="InterPro" id="IPR013974">
    <property type="entry name" value="SAF"/>
</dbReference>
<dbReference type="PANTHER" id="PTHR36307">
    <property type="entry name" value="FLAGELLA BASAL BODY P-RING FORMATION PROTEIN FLGA"/>
    <property type="match status" value="1"/>
</dbReference>
<evidence type="ECO:0000256" key="3">
    <source>
        <dbReference type="ARBA" id="ARBA00014754"/>
    </source>
</evidence>
<keyword evidence="8" id="KW-0282">Flagellum</keyword>
<keyword evidence="8" id="KW-0969">Cilium</keyword>
<keyword evidence="8" id="KW-0966">Cell projection</keyword>
<gene>
    <name evidence="8" type="primary">flgA</name>
    <name evidence="8" type="ORF">ACFSJC_14065</name>
</gene>
<proteinExistence type="inferred from homology"/>
<dbReference type="CDD" id="cd11614">
    <property type="entry name" value="SAF_CpaB_FlgA_like"/>
    <property type="match status" value="1"/>
</dbReference>
<keyword evidence="4" id="KW-0732">Signal</keyword>
<evidence type="ECO:0000256" key="1">
    <source>
        <dbReference type="ARBA" id="ARBA00004418"/>
    </source>
</evidence>
<dbReference type="PANTHER" id="PTHR36307:SF1">
    <property type="entry name" value="FLAGELLA BASAL BODY P-RING FORMATION PROTEIN FLGA"/>
    <property type="match status" value="1"/>
</dbReference>